<organism evidence="3 4">
    <name type="scientific">Roseivivax sediminis</name>
    <dbReference type="NCBI Taxonomy" id="936889"/>
    <lineage>
        <taxon>Bacteria</taxon>
        <taxon>Pseudomonadati</taxon>
        <taxon>Pseudomonadota</taxon>
        <taxon>Alphaproteobacteria</taxon>
        <taxon>Rhodobacterales</taxon>
        <taxon>Roseobacteraceae</taxon>
        <taxon>Roseivivax</taxon>
    </lineage>
</organism>
<keyword evidence="2" id="KW-1133">Transmembrane helix</keyword>
<keyword evidence="4" id="KW-1185">Reference proteome</keyword>
<proteinExistence type="predicted"/>
<feature type="transmembrane region" description="Helical" evidence="2">
    <location>
        <begin position="47"/>
        <end position="65"/>
    </location>
</feature>
<evidence type="ECO:0000256" key="2">
    <source>
        <dbReference type="SAM" id="Phobius"/>
    </source>
</evidence>
<evidence type="ECO:0000313" key="4">
    <source>
        <dbReference type="Proteomes" id="UP000325289"/>
    </source>
</evidence>
<dbReference type="Proteomes" id="UP000325289">
    <property type="component" value="Unassembled WGS sequence"/>
</dbReference>
<feature type="transmembrane region" description="Helical" evidence="2">
    <location>
        <begin position="12"/>
        <end position="35"/>
    </location>
</feature>
<dbReference type="EMBL" id="FOMS01000010">
    <property type="protein sequence ID" value="SFE50194.1"/>
    <property type="molecule type" value="Genomic_DNA"/>
</dbReference>
<accession>A0A1I2B201</accession>
<dbReference type="RefSeq" id="WP_188129713.1">
    <property type="nucleotide sequence ID" value="NZ_FOMS01000010.1"/>
</dbReference>
<dbReference type="AlphaFoldDB" id="A0A1I2B201"/>
<sequence length="123" mass="13174">MRSLPPLVALFVRNWIVGFALSGIFVGLLIAGDVAGLRHLILGSADGMLALFLLWFFNGIVFAGAQTGARIFLMAEDEGGHGGGHRPLIPVRVAAEARRPERGARAASLRQIGGRNHREEPPL</sequence>
<evidence type="ECO:0000313" key="3">
    <source>
        <dbReference type="EMBL" id="SFE50194.1"/>
    </source>
</evidence>
<protein>
    <submittedName>
        <fullName evidence="3">Uncharacterized protein</fullName>
    </submittedName>
</protein>
<reference evidence="3 4" key="1">
    <citation type="submission" date="2016-10" db="EMBL/GenBank/DDBJ databases">
        <authorList>
            <person name="Varghese N."/>
            <person name="Submissions S."/>
        </authorList>
    </citation>
    <scope>NUCLEOTIDE SEQUENCE [LARGE SCALE GENOMIC DNA]</scope>
    <source>
        <strain evidence="4">YIM D21,KCTC 23444,ACCC 10710</strain>
    </source>
</reference>
<feature type="region of interest" description="Disordered" evidence="1">
    <location>
        <begin position="97"/>
        <end position="123"/>
    </location>
</feature>
<gene>
    <name evidence="3" type="ORF">SAMN04515678_110163</name>
</gene>
<name>A0A1I2B201_9RHOB</name>
<keyword evidence="2" id="KW-0472">Membrane</keyword>
<keyword evidence="2" id="KW-0812">Transmembrane</keyword>
<evidence type="ECO:0000256" key="1">
    <source>
        <dbReference type="SAM" id="MobiDB-lite"/>
    </source>
</evidence>